<protein>
    <submittedName>
        <fullName evidence="1">Uncharacterized protein</fullName>
    </submittedName>
</protein>
<dbReference type="AlphaFoldDB" id="A0A6C0C6P5"/>
<sequence>MQSDIYLNKDIWTNILYFAGLYNMLKMELVAKKFIEITQTHVWNFKYEANRKFDEGMQKYRIQKMFLDSCDIDALLMKYIDTMNVR</sequence>
<reference evidence="1" key="1">
    <citation type="journal article" date="2020" name="Nature">
        <title>Giant virus diversity and host interactions through global metagenomics.</title>
        <authorList>
            <person name="Schulz F."/>
            <person name="Roux S."/>
            <person name="Paez-Espino D."/>
            <person name="Jungbluth S."/>
            <person name="Walsh D.A."/>
            <person name="Denef V.J."/>
            <person name="McMahon K.D."/>
            <person name="Konstantinidis K.T."/>
            <person name="Eloe-Fadrosh E.A."/>
            <person name="Kyrpides N.C."/>
            <person name="Woyke T."/>
        </authorList>
    </citation>
    <scope>NUCLEOTIDE SEQUENCE</scope>
    <source>
        <strain evidence="1">GVMAG-M-3300020192-26</strain>
    </source>
</reference>
<dbReference type="EMBL" id="MN739352">
    <property type="protein sequence ID" value="QHT00017.1"/>
    <property type="molecule type" value="Genomic_DNA"/>
</dbReference>
<evidence type="ECO:0000313" key="1">
    <source>
        <dbReference type="EMBL" id="QHT00017.1"/>
    </source>
</evidence>
<organism evidence="1">
    <name type="scientific">viral metagenome</name>
    <dbReference type="NCBI Taxonomy" id="1070528"/>
    <lineage>
        <taxon>unclassified sequences</taxon>
        <taxon>metagenomes</taxon>
        <taxon>organismal metagenomes</taxon>
    </lineage>
</organism>
<proteinExistence type="predicted"/>
<name>A0A6C0C6P5_9ZZZZ</name>
<accession>A0A6C0C6P5</accession>